<dbReference type="Proteomes" id="UP000026915">
    <property type="component" value="Chromosome 9"/>
</dbReference>
<name>A0A061GXG7_THECC</name>
<protein>
    <submittedName>
        <fullName evidence="2">Uncharacterized protein</fullName>
    </submittedName>
</protein>
<gene>
    <name evidence="2" type="ORF">TCM_042185</name>
</gene>
<dbReference type="Gramene" id="EOY34555">
    <property type="protein sequence ID" value="EOY34555"/>
    <property type="gene ID" value="TCM_042185"/>
</dbReference>
<accession>A0A061GXG7</accession>
<dbReference type="InParanoid" id="A0A061GXG7"/>
<sequence length="131" mass="15259">MFHTMEEDIKTWRWTAFSCSGLSIPPSMEPSSSSQPPAELVFSGDKHFALHGKIWLLAVVLTFVLFLAFIIFLLPRLRRRTNYEADVSDSNVNPGRRNCPLMSLRKRRRTDEEEVGEERQYSIRINEKFPL</sequence>
<dbReference type="EMBL" id="CM001887">
    <property type="protein sequence ID" value="EOY34555.1"/>
    <property type="molecule type" value="Genomic_DNA"/>
</dbReference>
<keyword evidence="3" id="KW-1185">Reference proteome</keyword>
<reference evidence="2 3" key="1">
    <citation type="journal article" date="2013" name="Genome Biol.">
        <title>The genome sequence of the most widely cultivated cacao type and its use to identify candidate genes regulating pod color.</title>
        <authorList>
            <person name="Motamayor J.C."/>
            <person name="Mockaitis K."/>
            <person name="Schmutz J."/>
            <person name="Haiminen N."/>
            <person name="Iii D.L."/>
            <person name="Cornejo O."/>
            <person name="Findley S.D."/>
            <person name="Zheng P."/>
            <person name="Utro F."/>
            <person name="Royaert S."/>
            <person name="Saski C."/>
            <person name="Jenkins J."/>
            <person name="Podicheti R."/>
            <person name="Zhao M."/>
            <person name="Scheffler B.E."/>
            <person name="Stack J.C."/>
            <person name="Feltus F.A."/>
            <person name="Mustiga G.M."/>
            <person name="Amores F."/>
            <person name="Phillips W."/>
            <person name="Marelli J.P."/>
            <person name="May G.D."/>
            <person name="Shapiro H."/>
            <person name="Ma J."/>
            <person name="Bustamante C.D."/>
            <person name="Schnell R.J."/>
            <person name="Main D."/>
            <person name="Gilbert D."/>
            <person name="Parida L."/>
            <person name="Kuhn D.N."/>
        </authorList>
    </citation>
    <scope>NUCLEOTIDE SEQUENCE [LARGE SCALE GENOMIC DNA]</scope>
    <source>
        <strain evidence="3">cv. Matina 1-6</strain>
    </source>
</reference>
<proteinExistence type="predicted"/>
<dbReference type="OMA" id="IPPSMEP"/>
<evidence type="ECO:0000313" key="2">
    <source>
        <dbReference type="EMBL" id="EOY34555.1"/>
    </source>
</evidence>
<feature type="transmembrane region" description="Helical" evidence="1">
    <location>
        <begin position="54"/>
        <end position="74"/>
    </location>
</feature>
<keyword evidence="1" id="KW-0472">Membrane</keyword>
<keyword evidence="1" id="KW-0812">Transmembrane</keyword>
<evidence type="ECO:0000313" key="3">
    <source>
        <dbReference type="Proteomes" id="UP000026915"/>
    </source>
</evidence>
<dbReference type="AlphaFoldDB" id="A0A061GXG7"/>
<evidence type="ECO:0000256" key="1">
    <source>
        <dbReference type="SAM" id="Phobius"/>
    </source>
</evidence>
<dbReference type="HOGENOM" id="CLU_1931350_0_0_1"/>
<keyword evidence="1" id="KW-1133">Transmembrane helix</keyword>
<organism evidence="2 3">
    <name type="scientific">Theobroma cacao</name>
    <name type="common">Cacao</name>
    <name type="synonym">Cocoa</name>
    <dbReference type="NCBI Taxonomy" id="3641"/>
    <lineage>
        <taxon>Eukaryota</taxon>
        <taxon>Viridiplantae</taxon>
        <taxon>Streptophyta</taxon>
        <taxon>Embryophyta</taxon>
        <taxon>Tracheophyta</taxon>
        <taxon>Spermatophyta</taxon>
        <taxon>Magnoliopsida</taxon>
        <taxon>eudicotyledons</taxon>
        <taxon>Gunneridae</taxon>
        <taxon>Pentapetalae</taxon>
        <taxon>rosids</taxon>
        <taxon>malvids</taxon>
        <taxon>Malvales</taxon>
        <taxon>Malvaceae</taxon>
        <taxon>Byttnerioideae</taxon>
        <taxon>Theobroma</taxon>
    </lineage>
</organism>